<dbReference type="EMBL" id="LAZR01003871">
    <property type="protein sequence ID" value="KKN13911.1"/>
    <property type="molecule type" value="Genomic_DNA"/>
</dbReference>
<organism evidence="1">
    <name type="scientific">marine sediment metagenome</name>
    <dbReference type="NCBI Taxonomy" id="412755"/>
    <lineage>
        <taxon>unclassified sequences</taxon>
        <taxon>metagenomes</taxon>
        <taxon>ecological metagenomes</taxon>
    </lineage>
</organism>
<protein>
    <submittedName>
        <fullName evidence="1">Uncharacterized protein</fullName>
    </submittedName>
</protein>
<comment type="caution">
    <text evidence="1">The sequence shown here is derived from an EMBL/GenBank/DDBJ whole genome shotgun (WGS) entry which is preliminary data.</text>
</comment>
<gene>
    <name evidence="1" type="ORF">LCGC14_1001450</name>
</gene>
<accession>A0A0F9QLC0</accession>
<dbReference type="AlphaFoldDB" id="A0A0F9QLC0"/>
<sequence length="102" mass="11513">MVGFLQDFDGSKMLEKALEHIDMERIIADVMKDLQILDLEMYFVVDQQPDCDGYDFLGMAYSMKSAVAIMTEANTYAPEILKLDIAKLVPLAKKLGFVEKVS</sequence>
<proteinExistence type="predicted"/>
<evidence type="ECO:0000313" key="1">
    <source>
        <dbReference type="EMBL" id="KKN13911.1"/>
    </source>
</evidence>
<reference evidence="1" key="1">
    <citation type="journal article" date="2015" name="Nature">
        <title>Complex archaea that bridge the gap between prokaryotes and eukaryotes.</title>
        <authorList>
            <person name="Spang A."/>
            <person name="Saw J.H."/>
            <person name="Jorgensen S.L."/>
            <person name="Zaremba-Niedzwiedzka K."/>
            <person name="Martijn J."/>
            <person name="Lind A.E."/>
            <person name="van Eijk R."/>
            <person name="Schleper C."/>
            <person name="Guy L."/>
            <person name="Ettema T.J."/>
        </authorList>
    </citation>
    <scope>NUCLEOTIDE SEQUENCE</scope>
</reference>
<name>A0A0F9QLC0_9ZZZZ</name>